<comment type="caution">
    <text evidence="2">The sequence shown here is derived from an EMBL/GenBank/DDBJ whole genome shotgun (WGS) entry which is preliminary data.</text>
</comment>
<gene>
    <name evidence="2" type="ORF">RF55_16560</name>
</gene>
<evidence type="ECO:0000313" key="3">
    <source>
        <dbReference type="Proteomes" id="UP000036403"/>
    </source>
</evidence>
<dbReference type="EMBL" id="LBMM01014650">
    <property type="protein sequence ID" value="KMQ85097.1"/>
    <property type="molecule type" value="Genomic_DNA"/>
</dbReference>
<protein>
    <submittedName>
        <fullName evidence="2">Phosphopentomutase</fullName>
    </submittedName>
</protein>
<evidence type="ECO:0000313" key="2">
    <source>
        <dbReference type="EMBL" id="KMQ85097.1"/>
    </source>
</evidence>
<name>A0A0J7K454_LASNI</name>
<dbReference type="AlphaFoldDB" id="A0A0J7K454"/>
<feature type="region of interest" description="Disordered" evidence="1">
    <location>
        <begin position="58"/>
        <end position="86"/>
    </location>
</feature>
<accession>A0A0J7K454</accession>
<reference evidence="2 3" key="1">
    <citation type="submission" date="2015-04" db="EMBL/GenBank/DDBJ databases">
        <title>Lasius niger genome sequencing.</title>
        <authorList>
            <person name="Konorov E.A."/>
            <person name="Nikitin M.A."/>
            <person name="Kirill M.V."/>
            <person name="Chang P."/>
        </authorList>
    </citation>
    <scope>NUCLEOTIDE SEQUENCE [LARGE SCALE GENOMIC DNA]</scope>
    <source>
        <tissue evidence="2">Whole</tissue>
    </source>
</reference>
<sequence>MDLESVPIDNVAFVSTPSFSVLKASSLLTTKKSLDNSRLDVVKTKNSKRKIVEKESLSVSTDIGSELSEGDRSKPGKASARPLDGSDIFDFPLESNRYDNISRGPFDVVIQTEHSSTSIDPICVSRLLYSIFKKGIVKTRKIGYS</sequence>
<dbReference type="PaxDb" id="67767-A0A0J7K454"/>
<proteinExistence type="predicted"/>
<evidence type="ECO:0000256" key="1">
    <source>
        <dbReference type="SAM" id="MobiDB-lite"/>
    </source>
</evidence>
<dbReference type="Proteomes" id="UP000036403">
    <property type="component" value="Unassembled WGS sequence"/>
</dbReference>
<organism evidence="2 3">
    <name type="scientific">Lasius niger</name>
    <name type="common">Black garden ant</name>
    <dbReference type="NCBI Taxonomy" id="67767"/>
    <lineage>
        <taxon>Eukaryota</taxon>
        <taxon>Metazoa</taxon>
        <taxon>Ecdysozoa</taxon>
        <taxon>Arthropoda</taxon>
        <taxon>Hexapoda</taxon>
        <taxon>Insecta</taxon>
        <taxon>Pterygota</taxon>
        <taxon>Neoptera</taxon>
        <taxon>Endopterygota</taxon>
        <taxon>Hymenoptera</taxon>
        <taxon>Apocrita</taxon>
        <taxon>Aculeata</taxon>
        <taxon>Formicoidea</taxon>
        <taxon>Formicidae</taxon>
        <taxon>Formicinae</taxon>
        <taxon>Lasius</taxon>
        <taxon>Lasius</taxon>
    </lineage>
</organism>
<keyword evidence="3" id="KW-1185">Reference proteome</keyword>